<dbReference type="EMBL" id="CAJSLV010000050">
    <property type="protein sequence ID" value="CAG6393641.1"/>
    <property type="molecule type" value="Genomic_DNA"/>
</dbReference>
<reference evidence="1" key="1">
    <citation type="submission" date="2021-05" db="EMBL/GenBank/DDBJ databases">
        <authorList>
            <person name="Arsene-Ploetze F."/>
        </authorList>
    </citation>
    <scope>NUCLEOTIDE SEQUENCE</scope>
    <source>
        <strain evidence="1">DSM 42138</strain>
    </source>
</reference>
<sequence length="148" mass="16668">MDKTRATAHGRDEIRRVKTATATRGLDFPHAAQAVQLVRRRRTVNTDKVTLERVYAVTDLAAHQADAPEIAHHVREHRGIENKIRHVRHTTFTEDASRVRTGTAPRAMATLRNLAIDALRLTGYDNIAARLRKHSRAATRPLTTLDIT</sequence>
<name>A0A9W4DP11_9ACTN</name>
<evidence type="ECO:0008006" key="3">
    <source>
        <dbReference type="Google" id="ProtNLM"/>
    </source>
</evidence>
<dbReference type="AlphaFoldDB" id="A0A9W4DP11"/>
<evidence type="ECO:0000313" key="2">
    <source>
        <dbReference type="Proteomes" id="UP001152519"/>
    </source>
</evidence>
<dbReference type="RefSeq" id="WP_251489485.1">
    <property type="nucleotide sequence ID" value="NZ_CAJSLV010000050.1"/>
</dbReference>
<proteinExistence type="predicted"/>
<accession>A0A9W4DP11</accession>
<comment type="caution">
    <text evidence="1">The sequence shown here is derived from an EMBL/GenBank/DDBJ whole genome shotgun (WGS) entry which is preliminary data.</text>
</comment>
<gene>
    <name evidence="1" type="ORF">SCOCK_210081</name>
</gene>
<dbReference type="Proteomes" id="UP001152519">
    <property type="component" value="Unassembled WGS sequence"/>
</dbReference>
<protein>
    <recommendedName>
        <fullName evidence="3">Transposase</fullName>
    </recommendedName>
</protein>
<evidence type="ECO:0000313" key="1">
    <source>
        <dbReference type="EMBL" id="CAG6393641.1"/>
    </source>
</evidence>
<organism evidence="1 2">
    <name type="scientific">Actinacidiphila cocklensis</name>
    <dbReference type="NCBI Taxonomy" id="887465"/>
    <lineage>
        <taxon>Bacteria</taxon>
        <taxon>Bacillati</taxon>
        <taxon>Actinomycetota</taxon>
        <taxon>Actinomycetes</taxon>
        <taxon>Kitasatosporales</taxon>
        <taxon>Streptomycetaceae</taxon>
        <taxon>Actinacidiphila</taxon>
    </lineage>
</organism>
<keyword evidence="2" id="KW-1185">Reference proteome</keyword>